<dbReference type="PANTHER" id="PTHR30055">
    <property type="entry name" value="HTH-TYPE TRANSCRIPTIONAL REGULATOR RUTR"/>
    <property type="match status" value="1"/>
</dbReference>
<organism evidence="6 7">
    <name type="scientific">Streptomyces marokkonensis</name>
    <dbReference type="NCBI Taxonomy" id="324855"/>
    <lineage>
        <taxon>Bacteria</taxon>
        <taxon>Bacillati</taxon>
        <taxon>Actinomycetota</taxon>
        <taxon>Actinomycetes</taxon>
        <taxon>Kitasatosporales</taxon>
        <taxon>Streptomycetaceae</taxon>
        <taxon>Streptomyces</taxon>
    </lineage>
</organism>
<evidence type="ECO:0000256" key="2">
    <source>
        <dbReference type="ARBA" id="ARBA00023125"/>
    </source>
</evidence>
<comment type="caution">
    <text evidence="6">The sequence shown here is derived from an EMBL/GenBank/DDBJ whole genome shotgun (WGS) entry which is preliminary data.</text>
</comment>
<reference evidence="6 7" key="1">
    <citation type="submission" date="2024-09" db="EMBL/GenBank/DDBJ databases">
        <title>The Natural Products Discovery Center: Release of the First 8490 Sequenced Strains for Exploring Actinobacteria Biosynthetic Diversity.</title>
        <authorList>
            <person name="Kalkreuter E."/>
            <person name="Kautsar S.A."/>
            <person name="Yang D."/>
            <person name="Bader C.D."/>
            <person name="Teijaro C.N."/>
            <person name="Fluegel L."/>
            <person name="Davis C.M."/>
            <person name="Simpson J.R."/>
            <person name="Lauterbach L."/>
            <person name="Steele A.D."/>
            <person name="Gui C."/>
            <person name="Meng S."/>
            <person name="Li G."/>
            <person name="Viehrig K."/>
            <person name="Ye F."/>
            <person name="Su P."/>
            <person name="Kiefer A.F."/>
            <person name="Nichols A."/>
            <person name="Cepeda A.J."/>
            <person name="Yan W."/>
            <person name="Fan B."/>
            <person name="Jiang Y."/>
            <person name="Adhikari A."/>
            <person name="Zheng C.-J."/>
            <person name="Schuster L."/>
            <person name="Cowan T.M."/>
            <person name="Smanski M.J."/>
            <person name="Chevrette M.G."/>
            <person name="De Carvalho L.P.S."/>
            <person name="Shen B."/>
        </authorList>
    </citation>
    <scope>NUCLEOTIDE SEQUENCE [LARGE SCALE GENOMIC DNA]</scope>
    <source>
        <strain evidence="6 7">NPDC058328</strain>
    </source>
</reference>
<keyword evidence="2 4" id="KW-0238">DNA-binding</keyword>
<protein>
    <submittedName>
        <fullName evidence="6">TetR/AcrR family transcriptional regulator</fullName>
    </submittedName>
</protein>
<dbReference type="SUPFAM" id="SSF46689">
    <property type="entry name" value="Homeodomain-like"/>
    <property type="match status" value="1"/>
</dbReference>
<dbReference type="InterPro" id="IPR036271">
    <property type="entry name" value="Tet_transcr_reg_TetR-rel_C_sf"/>
</dbReference>
<dbReference type="Pfam" id="PF00440">
    <property type="entry name" value="TetR_N"/>
    <property type="match status" value="1"/>
</dbReference>
<dbReference type="RefSeq" id="WP_388241693.1">
    <property type="nucleotide sequence ID" value="NZ_JBHVZQ010000072.1"/>
</dbReference>
<accession>A0ABW6QHZ8</accession>
<keyword evidence="3" id="KW-0804">Transcription</keyword>
<evidence type="ECO:0000313" key="6">
    <source>
        <dbReference type="EMBL" id="MFF1278854.1"/>
    </source>
</evidence>
<keyword evidence="1" id="KW-0805">Transcription regulation</keyword>
<dbReference type="PROSITE" id="PS50977">
    <property type="entry name" value="HTH_TETR_2"/>
    <property type="match status" value="1"/>
</dbReference>
<gene>
    <name evidence="6" type="ORF">ACFVZC_36730</name>
</gene>
<feature type="DNA-binding region" description="H-T-H motif" evidence="4">
    <location>
        <begin position="36"/>
        <end position="55"/>
    </location>
</feature>
<evidence type="ECO:0000256" key="4">
    <source>
        <dbReference type="PROSITE-ProRule" id="PRU00335"/>
    </source>
</evidence>
<evidence type="ECO:0000256" key="3">
    <source>
        <dbReference type="ARBA" id="ARBA00023163"/>
    </source>
</evidence>
<dbReference type="Gene3D" id="1.10.357.10">
    <property type="entry name" value="Tetracycline Repressor, domain 2"/>
    <property type="match status" value="1"/>
</dbReference>
<name>A0ABW6QHZ8_9ACTN</name>
<feature type="domain" description="HTH tetR-type" evidence="5">
    <location>
        <begin position="13"/>
        <end position="73"/>
    </location>
</feature>
<dbReference type="InterPro" id="IPR009057">
    <property type="entry name" value="Homeodomain-like_sf"/>
</dbReference>
<dbReference type="Proteomes" id="UP001601627">
    <property type="component" value="Unassembled WGS sequence"/>
</dbReference>
<proteinExistence type="predicted"/>
<evidence type="ECO:0000259" key="5">
    <source>
        <dbReference type="PROSITE" id="PS50977"/>
    </source>
</evidence>
<dbReference type="PANTHER" id="PTHR30055:SF234">
    <property type="entry name" value="HTH-TYPE TRANSCRIPTIONAL REGULATOR BETI"/>
    <property type="match status" value="1"/>
</dbReference>
<evidence type="ECO:0000256" key="1">
    <source>
        <dbReference type="ARBA" id="ARBA00023015"/>
    </source>
</evidence>
<dbReference type="Gene3D" id="1.10.10.60">
    <property type="entry name" value="Homeodomain-like"/>
    <property type="match status" value="1"/>
</dbReference>
<dbReference type="InterPro" id="IPR001647">
    <property type="entry name" value="HTH_TetR"/>
</dbReference>
<keyword evidence="7" id="KW-1185">Reference proteome</keyword>
<dbReference type="EMBL" id="JBHVZQ010000072">
    <property type="protein sequence ID" value="MFF1278854.1"/>
    <property type="molecule type" value="Genomic_DNA"/>
</dbReference>
<sequence>MVVPASKSPRKPRLTAQDWADAALAAVRAGGLAAVAVEPIAARLGATKGSFYWHFNGRDALVEAALARWEERETEAVIAAVGEDGTPRERLRRLLAITSAAAEREPDAIELALQADAAHPAVAPVLRRVTERRIAYVEGLFAEYGYDDGEARRRALMAYVGYLGHEQLAHSVRELLPRGDAARAYAESVLSILLRP</sequence>
<evidence type="ECO:0000313" key="7">
    <source>
        <dbReference type="Proteomes" id="UP001601627"/>
    </source>
</evidence>
<dbReference type="SUPFAM" id="SSF48498">
    <property type="entry name" value="Tetracyclin repressor-like, C-terminal domain"/>
    <property type="match status" value="1"/>
</dbReference>
<dbReference type="InterPro" id="IPR050109">
    <property type="entry name" value="HTH-type_TetR-like_transc_reg"/>
</dbReference>